<evidence type="ECO:0000313" key="2">
    <source>
        <dbReference type="EMBL" id="CQR24033.1"/>
    </source>
</evidence>
<dbReference type="GO" id="GO:0003677">
    <property type="term" value="F:DNA binding"/>
    <property type="evidence" value="ECO:0007669"/>
    <property type="project" value="InterPro"/>
</dbReference>
<dbReference type="Pfam" id="PF02371">
    <property type="entry name" value="Transposase_20"/>
    <property type="match status" value="1"/>
</dbReference>
<dbReference type="EMBL" id="CTEN01000001">
    <property type="protein sequence ID" value="CQR24033.1"/>
    <property type="molecule type" value="Genomic_DNA"/>
</dbReference>
<dbReference type="InterPro" id="IPR047650">
    <property type="entry name" value="Transpos_IS110"/>
</dbReference>
<proteinExistence type="predicted"/>
<gene>
    <name evidence="2" type="ORF">BN1356_00403</name>
</gene>
<dbReference type="PANTHER" id="PTHR33055:SF13">
    <property type="entry name" value="TRANSPOSASE"/>
    <property type="match status" value="1"/>
</dbReference>
<organism evidence="2 3">
    <name type="scientific">Streptococcus varani</name>
    <dbReference type="NCBI Taxonomy" id="1608583"/>
    <lineage>
        <taxon>Bacteria</taxon>
        <taxon>Bacillati</taxon>
        <taxon>Bacillota</taxon>
        <taxon>Bacilli</taxon>
        <taxon>Lactobacillales</taxon>
        <taxon>Streptococcaceae</taxon>
        <taxon>Streptococcus</taxon>
    </lineage>
</organism>
<dbReference type="AlphaFoldDB" id="A0A0E4H455"/>
<evidence type="ECO:0000259" key="1">
    <source>
        <dbReference type="Pfam" id="PF02371"/>
    </source>
</evidence>
<dbReference type="STRING" id="1608583.BN1356_00403"/>
<dbReference type="GO" id="GO:0006313">
    <property type="term" value="P:DNA transposition"/>
    <property type="evidence" value="ECO:0007669"/>
    <property type="project" value="InterPro"/>
</dbReference>
<name>A0A0E4H455_9STRE</name>
<sequence length="151" mass="16741">MSEACAATVLAEIGPNVDSFETDGHLASWAGLCPGSYESAGIKKSSHITQGNRYIKQALTMSGLIAAHSKDPAFSSLYNRISQRGSKMKAVIACAHKILRTIYKLVEAMNGKLSLEDRFLLNQSLEEYRMYQELMDKLTSEIQTYIAKEFP</sequence>
<dbReference type="PANTHER" id="PTHR33055">
    <property type="entry name" value="TRANSPOSASE FOR INSERTION SEQUENCE ELEMENT IS1111A"/>
    <property type="match status" value="1"/>
</dbReference>
<dbReference type="InterPro" id="IPR003346">
    <property type="entry name" value="Transposase_20"/>
</dbReference>
<protein>
    <submittedName>
        <fullName evidence="2">Transposase</fullName>
    </submittedName>
</protein>
<feature type="domain" description="Transposase IS116/IS110/IS902 C-terminal" evidence="1">
    <location>
        <begin position="3"/>
        <end position="78"/>
    </location>
</feature>
<keyword evidence="3" id="KW-1185">Reference proteome</keyword>
<evidence type="ECO:0000313" key="3">
    <source>
        <dbReference type="Proteomes" id="UP000198604"/>
    </source>
</evidence>
<accession>A0A0E4H455</accession>
<dbReference type="Proteomes" id="UP000198604">
    <property type="component" value="Unassembled WGS sequence"/>
</dbReference>
<reference evidence="3" key="1">
    <citation type="submission" date="2015-03" db="EMBL/GenBank/DDBJ databases">
        <authorList>
            <person name="Urmite Genomes"/>
        </authorList>
    </citation>
    <scope>NUCLEOTIDE SEQUENCE [LARGE SCALE GENOMIC DNA]</scope>
    <source>
        <strain evidence="3">FF10</strain>
    </source>
</reference>
<dbReference type="GO" id="GO:0004803">
    <property type="term" value="F:transposase activity"/>
    <property type="evidence" value="ECO:0007669"/>
    <property type="project" value="InterPro"/>
</dbReference>